<proteinExistence type="predicted"/>
<dbReference type="CDD" id="cd02440">
    <property type="entry name" value="AdoMet_MTases"/>
    <property type="match status" value="1"/>
</dbReference>
<name>A0A0N5A2G4_PARTI</name>
<dbReference type="WBParaSite" id="PTRK_0001582700.1">
    <property type="protein sequence ID" value="PTRK_0001582700.1"/>
    <property type="gene ID" value="PTRK_0001582700"/>
</dbReference>
<dbReference type="InterPro" id="IPR029063">
    <property type="entry name" value="SAM-dependent_MTases_sf"/>
</dbReference>
<evidence type="ECO:0000313" key="2">
    <source>
        <dbReference type="WBParaSite" id="PTRK_0001582700.1"/>
    </source>
</evidence>
<protein>
    <submittedName>
        <fullName evidence="2">Methyltransferase-domain-containing protein</fullName>
    </submittedName>
</protein>
<evidence type="ECO:0000313" key="1">
    <source>
        <dbReference type="Proteomes" id="UP000038045"/>
    </source>
</evidence>
<dbReference type="STRING" id="131310.A0A0N5A2G4"/>
<dbReference type="PANTHER" id="PTHR14614">
    <property type="entry name" value="HEPATOCELLULAR CARCINOMA-ASSOCIATED ANTIGEN"/>
    <property type="match status" value="1"/>
</dbReference>
<dbReference type="Pfam" id="PF10294">
    <property type="entry name" value="Methyltransf_16"/>
    <property type="match status" value="1"/>
</dbReference>
<dbReference type="Gene3D" id="3.40.50.150">
    <property type="entry name" value="Vaccinia Virus protein VP39"/>
    <property type="match status" value="1"/>
</dbReference>
<accession>A0A0N5A2G4</accession>
<keyword evidence="1" id="KW-1185">Reference proteome</keyword>
<dbReference type="InterPro" id="IPR019410">
    <property type="entry name" value="Methyltransf_16"/>
</dbReference>
<organism evidence="1 2">
    <name type="scientific">Parastrongyloides trichosuri</name>
    <name type="common">Possum-specific nematode worm</name>
    <dbReference type="NCBI Taxonomy" id="131310"/>
    <lineage>
        <taxon>Eukaryota</taxon>
        <taxon>Metazoa</taxon>
        <taxon>Ecdysozoa</taxon>
        <taxon>Nematoda</taxon>
        <taxon>Chromadorea</taxon>
        <taxon>Rhabditida</taxon>
        <taxon>Tylenchina</taxon>
        <taxon>Panagrolaimomorpha</taxon>
        <taxon>Strongyloidoidea</taxon>
        <taxon>Strongyloididae</taxon>
        <taxon>Parastrongyloides</taxon>
    </lineage>
</organism>
<dbReference type="SUPFAM" id="SSF53335">
    <property type="entry name" value="S-adenosyl-L-methionine-dependent methyltransferases"/>
    <property type="match status" value="1"/>
</dbReference>
<dbReference type="Proteomes" id="UP000038045">
    <property type="component" value="Unplaced"/>
</dbReference>
<dbReference type="AlphaFoldDB" id="A0A0N5A2G4"/>
<reference evidence="2" key="1">
    <citation type="submission" date="2017-02" db="UniProtKB">
        <authorList>
            <consortium name="WormBaseParasite"/>
        </authorList>
    </citation>
    <scope>IDENTIFICATION</scope>
</reference>
<sequence length="210" mass="23883">MSYPLQVLSLYKKFIKLSRNWETTVPLQSFIEKNDSLKEVRENDKQLTSGTTGLSSWQAASILASYILYDVEFNLKHNFRDKKILEIGSGCGLTGIAIKIFNNPSFINLTDGNEIVLKQLEYNVQVNDLSFESDNIAVSYLNWEEEYRDDIIYDYIIAADVVYDPSILSSLLKTISKLLQSNTSAVFIIASTLRNPETIEAFENQIGKEE</sequence>
<dbReference type="PANTHER" id="PTHR14614:SF130">
    <property type="entry name" value="PROTEIN-LYSINE N-METHYLTRANSFERASE EEF2KMT"/>
    <property type="match status" value="1"/>
</dbReference>